<feature type="domain" description="Glycosyl transferase family 1" evidence="2">
    <location>
        <begin position="206"/>
        <end position="300"/>
    </location>
</feature>
<protein>
    <submittedName>
        <fullName evidence="3">Glycosyl transferase</fullName>
    </submittedName>
</protein>
<sequence length="340" mass="37166">MQPLRILVWHVHGSWTTSFVRGGHTYLLPRLPEGGPWGRGRCGRPWPDSAIDVSPDLLRDMGVDLVILQRPHELELTERWLGLRPGIDLPAIYVEHNAPGGPAASTRHVLADRTDIPLVHVTHFNEVMWDNGVCPTTVVRHGIVDPGYRYSGALPHAVTMINEPVRRMRVTGTDLLAPLSAAAPIDVFGIDTDDLHTALDVPASRVRGLGDLEQASLHSAVARRRVFVHTPRWTSLGLSVLEAMHLGMPIVALAATEAAATFPDDVGVVDADPRVLADAIGEFVRDPERARVVGSAARRWVLANHGLTTFLANWDHLLGETFSGHAAQRLASVDSWEYAP</sequence>
<keyword evidence="4" id="KW-1185">Reference proteome</keyword>
<dbReference type="Pfam" id="PF00534">
    <property type="entry name" value="Glycos_transf_1"/>
    <property type="match status" value="1"/>
</dbReference>
<dbReference type="EMBL" id="AP023396">
    <property type="protein sequence ID" value="BCK56599.1"/>
    <property type="molecule type" value="Genomic_DNA"/>
</dbReference>
<reference evidence="3 4" key="1">
    <citation type="submission" date="2020-08" db="EMBL/GenBank/DDBJ databases">
        <title>Genome Sequencing of Nocardia wallacei strain FMUON74 and assembly.</title>
        <authorList>
            <person name="Toyokawa M."/>
            <person name="Uesaka K."/>
        </authorList>
    </citation>
    <scope>NUCLEOTIDE SEQUENCE [LARGE SCALE GENOMIC DNA]</scope>
    <source>
        <strain evidence="3 4">FMUON74</strain>
    </source>
</reference>
<evidence type="ECO:0000313" key="4">
    <source>
        <dbReference type="Proteomes" id="UP000516173"/>
    </source>
</evidence>
<name>A0A7G1KRR2_9NOCA</name>
<dbReference type="InterPro" id="IPR001296">
    <property type="entry name" value="Glyco_trans_1"/>
</dbReference>
<keyword evidence="1 3" id="KW-0808">Transferase</keyword>
<dbReference type="KEGG" id="nwl:NWFMUON74_43710"/>
<gene>
    <name evidence="3" type="ORF">NWFMUON74_43710</name>
</gene>
<evidence type="ECO:0000259" key="2">
    <source>
        <dbReference type="Pfam" id="PF00534"/>
    </source>
</evidence>
<organism evidence="3 4">
    <name type="scientific">Nocardia wallacei</name>
    <dbReference type="NCBI Taxonomy" id="480035"/>
    <lineage>
        <taxon>Bacteria</taxon>
        <taxon>Bacillati</taxon>
        <taxon>Actinomycetota</taxon>
        <taxon>Actinomycetes</taxon>
        <taxon>Mycobacteriales</taxon>
        <taxon>Nocardiaceae</taxon>
        <taxon>Nocardia</taxon>
    </lineage>
</organism>
<proteinExistence type="predicted"/>
<accession>A0A7G1KRR2</accession>
<dbReference type="SUPFAM" id="SSF53756">
    <property type="entry name" value="UDP-Glycosyltransferase/glycogen phosphorylase"/>
    <property type="match status" value="1"/>
</dbReference>
<dbReference type="Gene3D" id="3.40.50.2000">
    <property type="entry name" value="Glycogen Phosphorylase B"/>
    <property type="match status" value="1"/>
</dbReference>
<evidence type="ECO:0000256" key="1">
    <source>
        <dbReference type="ARBA" id="ARBA00022679"/>
    </source>
</evidence>
<dbReference type="Proteomes" id="UP000516173">
    <property type="component" value="Chromosome"/>
</dbReference>
<dbReference type="GO" id="GO:0016757">
    <property type="term" value="F:glycosyltransferase activity"/>
    <property type="evidence" value="ECO:0007669"/>
    <property type="project" value="InterPro"/>
</dbReference>
<evidence type="ECO:0000313" key="3">
    <source>
        <dbReference type="EMBL" id="BCK56599.1"/>
    </source>
</evidence>
<dbReference type="AlphaFoldDB" id="A0A7G1KRR2"/>